<name>A0A9P0A5Z3_BEMTA</name>
<dbReference type="GO" id="GO:0031012">
    <property type="term" value="C:extracellular matrix"/>
    <property type="evidence" value="ECO:0007669"/>
    <property type="project" value="TreeGrafter"/>
</dbReference>
<dbReference type="InterPro" id="IPR031311">
    <property type="entry name" value="CHIT_BIND_RR_consensus"/>
</dbReference>
<dbReference type="PROSITE" id="PS00233">
    <property type="entry name" value="CHIT_BIND_RR_1"/>
    <property type="match status" value="1"/>
</dbReference>
<gene>
    <name evidence="3" type="ORF">BEMITA_LOCUS4196</name>
</gene>
<dbReference type="AlphaFoldDB" id="A0A9P0A5Z3"/>
<evidence type="ECO:0000256" key="1">
    <source>
        <dbReference type="ARBA" id="ARBA00022460"/>
    </source>
</evidence>
<dbReference type="PANTHER" id="PTHR12236">
    <property type="entry name" value="STRUCTURAL CONTITUENT OF CUTICLE"/>
    <property type="match status" value="1"/>
</dbReference>
<dbReference type="GO" id="GO:0042302">
    <property type="term" value="F:structural constituent of cuticle"/>
    <property type="evidence" value="ECO:0007669"/>
    <property type="project" value="UniProtKB-UniRule"/>
</dbReference>
<dbReference type="Pfam" id="PF00379">
    <property type="entry name" value="Chitin_bind_4"/>
    <property type="match status" value="1"/>
</dbReference>
<evidence type="ECO:0000256" key="2">
    <source>
        <dbReference type="PROSITE-ProRule" id="PRU00497"/>
    </source>
</evidence>
<evidence type="ECO:0000313" key="4">
    <source>
        <dbReference type="Proteomes" id="UP001152759"/>
    </source>
</evidence>
<evidence type="ECO:0008006" key="5">
    <source>
        <dbReference type="Google" id="ProtNLM"/>
    </source>
</evidence>
<dbReference type="InterPro" id="IPR000618">
    <property type="entry name" value="Insect_cuticle"/>
</dbReference>
<sequence length="221" mass="23777">MALVLLKLEGDDITFTIIITTSIKTINSIILFHAWIRVQGQKPLQEAYSAIPLTPLPIESPTDTVEVGADAGSGHGHGHNGHGHDKGHGYDKSHGYSKGHGYDKGHGHDKGHSDTKEAYEFGYEVNDASTGDSKRHVEKLENGVVEGSYSLVDPDGTVRTVDYRADDVHGFNAVVRKEPLVPPIAAQPVPVGPSPNPDLDVPANDYEELAFGDEDVVIEAN</sequence>
<dbReference type="PRINTS" id="PR00947">
    <property type="entry name" value="CUTICLE"/>
</dbReference>
<dbReference type="EMBL" id="OU963863">
    <property type="protein sequence ID" value="CAH0384912.1"/>
    <property type="molecule type" value="Genomic_DNA"/>
</dbReference>
<accession>A0A9P0A5Z3</accession>
<keyword evidence="4" id="KW-1185">Reference proteome</keyword>
<organism evidence="3 4">
    <name type="scientific">Bemisia tabaci</name>
    <name type="common">Sweetpotato whitefly</name>
    <name type="synonym">Aleurodes tabaci</name>
    <dbReference type="NCBI Taxonomy" id="7038"/>
    <lineage>
        <taxon>Eukaryota</taxon>
        <taxon>Metazoa</taxon>
        <taxon>Ecdysozoa</taxon>
        <taxon>Arthropoda</taxon>
        <taxon>Hexapoda</taxon>
        <taxon>Insecta</taxon>
        <taxon>Pterygota</taxon>
        <taxon>Neoptera</taxon>
        <taxon>Paraneoptera</taxon>
        <taxon>Hemiptera</taxon>
        <taxon>Sternorrhyncha</taxon>
        <taxon>Aleyrodoidea</taxon>
        <taxon>Aleyrodidae</taxon>
        <taxon>Aleyrodinae</taxon>
        <taxon>Bemisia</taxon>
    </lineage>
</organism>
<dbReference type="InterPro" id="IPR051217">
    <property type="entry name" value="Insect_Cuticle_Struc_Prot"/>
</dbReference>
<keyword evidence="1 2" id="KW-0193">Cuticle</keyword>
<proteinExistence type="predicted"/>
<dbReference type="PANTHER" id="PTHR12236:SF86">
    <property type="entry name" value="CCP84AC-RELATED"/>
    <property type="match status" value="1"/>
</dbReference>
<protein>
    <recommendedName>
        <fullName evidence="5">Cuticular protein</fullName>
    </recommendedName>
</protein>
<dbReference type="Proteomes" id="UP001152759">
    <property type="component" value="Chromosome 2"/>
</dbReference>
<dbReference type="PROSITE" id="PS51155">
    <property type="entry name" value="CHIT_BIND_RR_2"/>
    <property type="match status" value="1"/>
</dbReference>
<dbReference type="GO" id="GO:0005615">
    <property type="term" value="C:extracellular space"/>
    <property type="evidence" value="ECO:0007669"/>
    <property type="project" value="TreeGrafter"/>
</dbReference>
<evidence type="ECO:0000313" key="3">
    <source>
        <dbReference type="EMBL" id="CAH0384912.1"/>
    </source>
</evidence>
<reference evidence="3" key="1">
    <citation type="submission" date="2021-12" db="EMBL/GenBank/DDBJ databases">
        <authorList>
            <person name="King R."/>
        </authorList>
    </citation>
    <scope>NUCLEOTIDE SEQUENCE</scope>
</reference>